<reference evidence="1 2" key="1">
    <citation type="journal article" date="2017" name="Int. J. Syst. Evol. Microbiol.">
        <title>Ramlibacter alkalitolerans sp. nov., alkali-tolerant bacterium isolated from soil of ginseng.</title>
        <authorList>
            <person name="Lee D.H."/>
            <person name="Cha C.J."/>
        </authorList>
    </citation>
    <scope>NUCLEOTIDE SEQUENCE [LARGE SCALE GENOMIC DNA]</scope>
    <source>
        <strain evidence="1 2">KACC 19305</strain>
    </source>
</reference>
<protein>
    <recommendedName>
        <fullName evidence="3">Phospholipase D-like domain-containing protein</fullName>
    </recommendedName>
</protein>
<evidence type="ECO:0008006" key="3">
    <source>
        <dbReference type="Google" id="ProtNLM"/>
    </source>
</evidence>
<organism evidence="1 2">
    <name type="scientific">Ramlibacter alkalitolerans</name>
    <dbReference type="NCBI Taxonomy" id="2039631"/>
    <lineage>
        <taxon>Bacteria</taxon>
        <taxon>Pseudomonadati</taxon>
        <taxon>Pseudomonadota</taxon>
        <taxon>Betaproteobacteria</taxon>
        <taxon>Burkholderiales</taxon>
        <taxon>Comamonadaceae</taxon>
        <taxon>Ramlibacter</taxon>
    </lineage>
</organism>
<sequence length="181" mass="20166">MPTLDVWSNAASSQLRDLVSSALACVLMRTDWPSDQARAVYVCSPWISDFPVFDNRYGQFDALVTQSRGSSRLRLGDVLIALASVTTVRIVSKQTEATRQFLAGRDFAGSNVHVRIAGDELHEKGLLTPDFYLEGSMNLTYSGVHLNQEKVSYHAGSDRSVIERIAAAYAELDRRWRQLTP</sequence>
<name>A0ABS1JWS7_9BURK</name>
<evidence type="ECO:0000313" key="2">
    <source>
        <dbReference type="Proteomes" id="UP000622707"/>
    </source>
</evidence>
<dbReference type="Proteomes" id="UP000622707">
    <property type="component" value="Unassembled WGS sequence"/>
</dbReference>
<dbReference type="NCBIfam" id="NF041068">
    <property type="entry name" value="DpdK"/>
    <property type="match status" value="1"/>
</dbReference>
<dbReference type="EMBL" id="JAEQND010000014">
    <property type="protein sequence ID" value="MBL0427965.1"/>
    <property type="molecule type" value="Genomic_DNA"/>
</dbReference>
<accession>A0ABS1JWS7</accession>
<gene>
    <name evidence="1" type="ORF">JI746_22855</name>
</gene>
<comment type="caution">
    <text evidence="1">The sequence shown here is derived from an EMBL/GenBank/DDBJ whole genome shotgun (WGS) entry which is preliminary data.</text>
</comment>
<keyword evidence="2" id="KW-1185">Reference proteome</keyword>
<evidence type="ECO:0000313" key="1">
    <source>
        <dbReference type="EMBL" id="MBL0427965.1"/>
    </source>
</evidence>
<proteinExistence type="predicted"/>